<sequence length="85" mass="9727">MVFVKVILLLFVANVVLVSAFPPFMMYKSKNGLFPSMEPPKSKIVEEIWVPQRAAQRKPKTVRCLLRKTVPFVWSLTGRASQVFC</sequence>
<keyword evidence="1" id="KW-0472">Membrane</keyword>
<comment type="caution">
    <text evidence="2">The sequence shown here is derived from an EMBL/GenBank/DDBJ whole genome shotgun (WGS) entry which is preliminary data.</text>
</comment>
<name>A0A4U5MQN3_STECR</name>
<accession>A0A4U5MQN3</accession>
<reference evidence="2 3" key="2">
    <citation type="journal article" date="2019" name="G3 (Bethesda)">
        <title>Hybrid Assembly of the Genome of the Entomopathogenic Nematode Steinernema carpocapsae Identifies the X-Chromosome.</title>
        <authorList>
            <person name="Serra L."/>
            <person name="Macchietto M."/>
            <person name="Macias-Munoz A."/>
            <person name="McGill C.J."/>
            <person name="Rodriguez I.M."/>
            <person name="Rodriguez B."/>
            <person name="Murad R."/>
            <person name="Mortazavi A."/>
        </authorList>
    </citation>
    <scope>NUCLEOTIDE SEQUENCE [LARGE SCALE GENOMIC DNA]</scope>
    <source>
        <strain evidence="2 3">ALL</strain>
    </source>
</reference>
<evidence type="ECO:0000313" key="2">
    <source>
        <dbReference type="EMBL" id="TKR71888.1"/>
    </source>
</evidence>
<dbReference type="AlphaFoldDB" id="A0A4U5MQN3"/>
<evidence type="ECO:0000256" key="1">
    <source>
        <dbReference type="SAM" id="Phobius"/>
    </source>
</evidence>
<protein>
    <submittedName>
        <fullName evidence="2">Uncharacterized protein</fullName>
    </submittedName>
</protein>
<organism evidence="2 3">
    <name type="scientific">Steinernema carpocapsae</name>
    <name type="common">Entomopathogenic nematode</name>
    <dbReference type="NCBI Taxonomy" id="34508"/>
    <lineage>
        <taxon>Eukaryota</taxon>
        <taxon>Metazoa</taxon>
        <taxon>Ecdysozoa</taxon>
        <taxon>Nematoda</taxon>
        <taxon>Chromadorea</taxon>
        <taxon>Rhabditida</taxon>
        <taxon>Tylenchina</taxon>
        <taxon>Panagrolaimomorpha</taxon>
        <taxon>Strongyloidoidea</taxon>
        <taxon>Steinernematidae</taxon>
        <taxon>Steinernema</taxon>
    </lineage>
</organism>
<keyword evidence="1" id="KW-1133">Transmembrane helix</keyword>
<reference evidence="2 3" key="1">
    <citation type="journal article" date="2015" name="Genome Biol.">
        <title>Comparative genomics of Steinernema reveals deeply conserved gene regulatory networks.</title>
        <authorList>
            <person name="Dillman A.R."/>
            <person name="Macchietto M."/>
            <person name="Porter C.F."/>
            <person name="Rogers A."/>
            <person name="Williams B."/>
            <person name="Antoshechkin I."/>
            <person name="Lee M.M."/>
            <person name="Goodwin Z."/>
            <person name="Lu X."/>
            <person name="Lewis E.E."/>
            <person name="Goodrich-Blair H."/>
            <person name="Stock S.P."/>
            <person name="Adams B.J."/>
            <person name="Sternberg P.W."/>
            <person name="Mortazavi A."/>
        </authorList>
    </citation>
    <scope>NUCLEOTIDE SEQUENCE [LARGE SCALE GENOMIC DNA]</scope>
    <source>
        <strain evidence="2 3">ALL</strain>
    </source>
</reference>
<evidence type="ECO:0000313" key="3">
    <source>
        <dbReference type="Proteomes" id="UP000298663"/>
    </source>
</evidence>
<gene>
    <name evidence="2" type="ORF">L596_019420</name>
</gene>
<keyword evidence="3" id="KW-1185">Reference proteome</keyword>
<keyword evidence="1" id="KW-0812">Transmembrane</keyword>
<dbReference type="Proteomes" id="UP000298663">
    <property type="component" value="Unassembled WGS sequence"/>
</dbReference>
<feature type="transmembrane region" description="Helical" evidence="1">
    <location>
        <begin position="6"/>
        <end position="27"/>
    </location>
</feature>
<dbReference type="EMBL" id="AZBU02000006">
    <property type="protein sequence ID" value="TKR71888.1"/>
    <property type="molecule type" value="Genomic_DNA"/>
</dbReference>
<proteinExistence type="predicted"/>